<evidence type="ECO:0000256" key="3">
    <source>
        <dbReference type="ARBA" id="ARBA00022475"/>
    </source>
</evidence>
<feature type="transmembrane region" description="Helical" evidence="7">
    <location>
        <begin position="201"/>
        <end position="221"/>
    </location>
</feature>
<dbReference type="Proteomes" id="UP000193285">
    <property type="component" value="Unassembled WGS sequence"/>
</dbReference>
<proteinExistence type="inferred from homology"/>
<name>A0A1X2AHB6_9MYCO</name>
<keyword evidence="5 7" id="KW-1133">Transmembrane helix</keyword>
<dbReference type="Pfam" id="PF08817">
    <property type="entry name" value="YukD"/>
    <property type="match status" value="1"/>
</dbReference>
<keyword evidence="6 7" id="KW-0472">Membrane</keyword>
<dbReference type="PIRSF" id="PIRSF017804">
    <property type="entry name" value="Secretion_EccD1"/>
    <property type="match status" value="1"/>
</dbReference>
<dbReference type="NCBIfam" id="TIGR03920">
    <property type="entry name" value="T7SS_EccD"/>
    <property type="match status" value="1"/>
</dbReference>
<evidence type="ECO:0000313" key="10">
    <source>
        <dbReference type="Proteomes" id="UP000193285"/>
    </source>
</evidence>
<dbReference type="Gene3D" id="3.10.20.90">
    <property type="entry name" value="Phosphatidylinositol 3-kinase Catalytic Subunit, Chain A, domain 1"/>
    <property type="match status" value="1"/>
</dbReference>
<comment type="similarity">
    <text evidence="2">Belongs to the EccD/Snm4 family.</text>
</comment>
<feature type="transmembrane region" description="Helical" evidence="7">
    <location>
        <begin position="476"/>
        <end position="502"/>
    </location>
</feature>
<comment type="caution">
    <text evidence="9">The sequence shown here is derived from an EMBL/GenBank/DDBJ whole genome shotgun (WGS) entry which is preliminary data.</text>
</comment>
<dbReference type="EMBL" id="LQPN01000030">
    <property type="protein sequence ID" value="ORW50794.1"/>
    <property type="molecule type" value="Genomic_DNA"/>
</dbReference>
<evidence type="ECO:0000256" key="7">
    <source>
        <dbReference type="SAM" id="Phobius"/>
    </source>
</evidence>
<feature type="transmembrane region" description="Helical" evidence="7">
    <location>
        <begin position="169"/>
        <end position="189"/>
    </location>
</feature>
<evidence type="ECO:0000256" key="1">
    <source>
        <dbReference type="ARBA" id="ARBA00004651"/>
    </source>
</evidence>
<evidence type="ECO:0000313" key="9">
    <source>
        <dbReference type="EMBL" id="ORW50794.1"/>
    </source>
</evidence>
<evidence type="ECO:0000256" key="4">
    <source>
        <dbReference type="ARBA" id="ARBA00022692"/>
    </source>
</evidence>
<keyword evidence="4 7" id="KW-0812">Transmembrane</keyword>
<comment type="subcellular location">
    <subcellularLocation>
        <location evidence="1">Cell membrane</location>
        <topology evidence="1">Multi-pass membrane protein</topology>
    </subcellularLocation>
</comment>
<dbReference type="OrthoDB" id="4711249at2"/>
<dbReference type="InterPro" id="IPR044049">
    <property type="entry name" value="EccD_transm"/>
</dbReference>
<evidence type="ECO:0000259" key="8">
    <source>
        <dbReference type="Pfam" id="PF19053"/>
    </source>
</evidence>
<dbReference type="InterPro" id="IPR006707">
    <property type="entry name" value="T7SS_EccD"/>
</dbReference>
<dbReference type="AlphaFoldDB" id="A0A1X2AHB6"/>
<gene>
    <name evidence="9" type="ORF">AWB90_05955</name>
</gene>
<feature type="transmembrane region" description="Helical" evidence="7">
    <location>
        <begin position="139"/>
        <end position="163"/>
    </location>
</feature>
<dbReference type="Pfam" id="PF19053">
    <property type="entry name" value="EccD"/>
    <property type="match status" value="1"/>
</dbReference>
<dbReference type="FunFam" id="3.10.20.90:FF:000206">
    <property type="entry name" value="Type VII secretion integral membrane protein EccD"/>
    <property type="match status" value="1"/>
</dbReference>
<sequence length="505" mass="53435">MTSAGVADALQAEIEGIAQPRAVVVGIMAGEGVQIGVLLDANAPVSVMTDPLLKVVNSRLRELGETPLEATGRGRWALCLVDGTPLRATQSLTEQDIYDGDRLWIRFLPDTEHRSQVIEHISTAVSANLSKRFAAIDPIVAVQVGASMVGIGVTAAAGLLGWWRWHHNSWLPTVYAAVIAAIALTVAILLAMRAKTDSDRLVADIMLLSGLAPLTVAAASAPPGGVGSPQAVLGFGVLAVSAALTLRFTGRRLGIYTAIVTISAVAAIASLARMVANTSAVTNFTCVVLVCVLAYQAAPAMSRRLAGIRLPVFPSATSRWVFEARPDLPTTVVRPDGGAPVLEGPASVRDVVLQAERARSFLTGLLLGLGVLMVVSLTALSDPHTFQRWLPLLLAGFSAGFLMLRGRSYVDRWQAITLAATAVLIVAAVVVRYALGLQSPLAVSISVAILVVLPALGMTAAAVVPNTIYSPLFRKLVEYVEYLCLMPIFPLALWLMNVYAAIRYR</sequence>
<feature type="transmembrane region" description="Helical" evidence="7">
    <location>
        <begin position="416"/>
        <end position="435"/>
    </location>
</feature>
<evidence type="ECO:0000256" key="6">
    <source>
        <dbReference type="ARBA" id="ARBA00023136"/>
    </source>
</evidence>
<keyword evidence="3" id="KW-1003">Cell membrane</keyword>
<feature type="transmembrane region" description="Helical" evidence="7">
    <location>
        <begin position="361"/>
        <end position="380"/>
    </location>
</feature>
<evidence type="ECO:0000256" key="5">
    <source>
        <dbReference type="ARBA" id="ARBA00022989"/>
    </source>
</evidence>
<organism evidence="9 10">
    <name type="scientific">Mycobacterium paraense</name>
    <dbReference type="NCBI Taxonomy" id="767916"/>
    <lineage>
        <taxon>Bacteria</taxon>
        <taxon>Bacillati</taxon>
        <taxon>Actinomycetota</taxon>
        <taxon>Actinomycetes</taxon>
        <taxon>Mycobacteriales</taxon>
        <taxon>Mycobacteriaceae</taxon>
        <taxon>Mycobacterium</taxon>
        <taxon>Mycobacterium simiae complex</taxon>
    </lineage>
</organism>
<protein>
    <submittedName>
        <fullName evidence="9">Type VII secretion integral membrane protein EccD</fullName>
    </submittedName>
</protein>
<accession>A0A1X2AHB6</accession>
<reference evidence="9 10" key="1">
    <citation type="journal article" date="2015" name="Emerg. Microbes Infect.">
        <title>Characterization of 17 strains belonging to the Mycobacterium simiae complex and description of Mycobacterium paraense sp. nov.</title>
        <authorList>
            <person name="Fusco da Costa A.R."/>
            <person name="Fedrizzi T."/>
            <person name="Lopes M.L."/>
            <person name="Pecorari M."/>
            <person name="Oliveira da Costa W.L."/>
            <person name="Giacobazzi E."/>
            <person name="da Costa Bahia J.R."/>
            <person name="De Sanctis V."/>
            <person name="Batista Lima K.V."/>
            <person name="Bertorelli R."/>
            <person name="Grottola A."/>
            <person name="Fabio A."/>
            <person name="Mariottini A."/>
            <person name="Ferretti P."/>
            <person name="Di Leva F."/>
            <person name="Fregni Serpini G."/>
            <person name="Tagliazucchi S."/>
            <person name="Rumpianesi F."/>
            <person name="Jousson O."/>
            <person name="Segata N."/>
            <person name="Tortoli E."/>
        </authorList>
    </citation>
    <scope>NUCLEOTIDE SEQUENCE [LARGE SCALE GENOMIC DNA]</scope>
    <source>
        <strain evidence="9 10">IEC33</strain>
    </source>
</reference>
<feature type="transmembrane region" description="Helical" evidence="7">
    <location>
        <begin position="227"/>
        <end position="246"/>
    </location>
</feature>
<dbReference type="RefSeq" id="WP_085173445.1">
    <property type="nucleotide sequence ID" value="NZ_JACKVQ010000006.1"/>
</dbReference>
<dbReference type="STRING" id="767916.AWB91_19210"/>
<feature type="transmembrane region" description="Helical" evidence="7">
    <location>
        <begin position="280"/>
        <end position="298"/>
    </location>
</feature>
<dbReference type="InterPro" id="IPR024962">
    <property type="entry name" value="YukD-like"/>
</dbReference>
<feature type="transmembrane region" description="Helical" evidence="7">
    <location>
        <begin position="441"/>
        <end position="464"/>
    </location>
</feature>
<feature type="domain" description="EccD-like transmembrane" evidence="8">
    <location>
        <begin position="148"/>
        <end position="503"/>
    </location>
</feature>
<feature type="transmembrane region" description="Helical" evidence="7">
    <location>
        <begin position="253"/>
        <end position="274"/>
    </location>
</feature>
<dbReference type="GO" id="GO:0005886">
    <property type="term" value="C:plasma membrane"/>
    <property type="evidence" value="ECO:0007669"/>
    <property type="project" value="UniProtKB-SubCell"/>
</dbReference>
<evidence type="ECO:0000256" key="2">
    <source>
        <dbReference type="ARBA" id="ARBA00006162"/>
    </source>
</evidence>